<keyword evidence="2" id="KW-0479">Metal-binding</keyword>
<evidence type="ECO:0000256" key="6">
    <source>
        <dbReference type="RuleBase" id="RU003983"/>
    </source>
</evidence>
<dbReference type="Pfam" id="PF01435">
    <property type="entry name" value="Peptidase_M48"/>
    <property type="match status" value="1"/>
</dbReference>
<dbReference type="PANTHER" id="PTHR22726:SF24">
    <property type="entry name" value="M48 FAMILY METALLOPEPTIDASE"/>
    <property type="match status" value="1"/>
</dbReference>
<keyword evidence="5 6" id="KW-0482">Metalloprotease</keyword>
<keyword evidence="4 6" id="KW-0862">Zinc</keyword>
<evidence type="ECO:0000259" key="7">
    <source>
        <dbReference type="Pfam" id="PF01435"/>
    </source>
</evidence>
<proteinExistence type="inferred from homology"/>
<accession>A0A486XL99</accession>
<gene>
    <name evidence="8" type="ORF">BAL341_1326</name>
</gene>
<dbReference type="Gene3D" id="3.30.2010.10">
    <property type="entry name" value="Metalloproteases ('zincins'), catalytic domain"/>
    <property type="match status" value="1"/>
</dbReference>
<organism evidence="8">
    <name type="scientific">Rheinheimera sp. BAL341</name>
    <dbReference type="NCBI Taxonomy" id="1708203"/>
    <lineage>
        <taxon>Bacteria</taxon>
        <taxon>Pseudomonadati</taxon>
        <taxon>Pseudomonadota</taxon>
        <taxon>Gammaproteobacteria</taxon>
        <taxon>Chromatiales</taxon>
        <taxon>Chromatiaceae</taxon>
        <taxon>Rheinheimera</taxon>
    </lineage>
</organism>
<dbReference type="GO" id="GO:0016020">
    <property type="term" value="C:membrane"/>
    <property type="evidence" value="ECO:0007669"/>
    <property type="project" value="TreeGrafter"/>
</dbReference>
<dbReference type="PANTHER" id="PTHR22726">
    <property type="entry name" value="METALLOENDOPEPTIDASE OMA1"/>
    <property type="match status" value="1"/>
</dbReference>
<evidence type="ECO:0000256" key="3">
    <source>
        <dbReference type="ARBA" id="ARBA00022801"/>
    </source>
</evidence>
<feature type="domain" description="Peptidase M48" evidence="7">
    <location>
        <begin position="77"/>
        <end position="258"/>
    </location>
</feature>
<dbReference type="GO" id="GO:0051603">
    <property type="term" value="P:proteolysis involved in protein catabolic process"/>
    <property type="evidence" value="ECO:0007669"/>
    <property type="project" value="TreeGrafter"/>
</dbReference>
<name>A0A486XL99_9GAMM</name>
<comment type="similarity">
    <text evidence="6">Belongs to the peptidase M48 family.</text>
</comment>
<dbReference type="InterPro" id="IPR001915">
    <property type="entry name" value="Peptidase_M48"/>
</dbReference>
<evidence type="ECO:0000256" key="5">
    <source>
        <dbReference type="ARBA" id="ARBA00023049"/>
    </source>
</evidence>
<keyword evidence="1 6" id="KW-0645">Protease</keyword>
<dbReference type="GO" id="GO:0046872">
    <property type="term" value="F:metal ion binding"/>
    <property type="evidence" value="ECO:0007669"/>
    <property type="project" value="UniProtKB-KW"/>
</dbReference>
<comment type="cofactor">
    <cofactor evidence="6">
        <name>Zn(2+)</name>
        <dbReference type="ChEBI" id="CHEBI:29105"/>
    </cofactor>
    <text evidence="6">Binds 1 zinc ion per subunit.</text>
</comment>
<dbReference type="CDD" id="cd07331">
    <property type="entry name" value="M48C_Oma1_like"/>
    <property type="match status" value="1"/>
</dbReference>
<dbReference type="AlphaFoldDB" id="A0A486XL99"/>
<keyword evidence="3 6" id="KW-0378">Hydrolase</keyword>
<protein>
    <submittedName>
        <fullName evidence="8">Zn-dependent protease with chaperone function PA4632</fullName>
    </submittedName>
</protein>
<evidence type="ECO:0000256" key="1">
    <source>
        <dbReference type="ARBA" id="ARBA00022670"/>
    </source>
</evidence>
<sequence length="281" mass="30523">MSHFLLQQQNHKYIAILKKLFVICTTLLLIAACAQSPTGRRQIMLFNDAQLSKMGGQTFDAMKAETPISSDRAINGYVQCVAGALLRVTPQEFMGNKWEVVVFDADQVNAFALPGGKIGVYTGLLKVAENQHQLAAVIGHEIAHVMSGHSNERLSTNQFIQTALTLSDAAMKNYNVQYQQQLMAAFGLGAQIGVALPFSRAHETEADIVGLDLMAKAGFEPRQAVNLWQNMAAAGGSGAPELLSTHPLPENRITTLRQNMPQAMKTFNDRKAGSALPVCKV</sequence>
<dbReference type="EMBL" id="CAAJGR010000081">
    <property type="protein sequence ID" value="VHO03284.1"/>
    <property type="molecule type" value="Genomic_DNA"/>
</dbReference>
<dbReference type="GO" id="GO:0004222">
    <property type="term" value="F:metalloendopeptidase activity"/>
    <property type="evidence" value="ECO:0007669"/>
    <property type="project" value="InterPro"/>
</dbReference>
<evidence type="ECO:0000256" key="2">
    <source>
        <dbReference type="ARBA" id="ARBA00022723"/>
    </source>
</evidence>
<reference evidence="8" key="1">
    <citation type="submission" date="2019-04" db="EMBL/GenBank/DDBJ databases">
        <authorList>
            <person name="Brambilla D."/>
        </authorList>
    </citation>
    <scope>NUCLEOTIDE SEQUENCE</scope>
    <source>
        <strain evidence="8">BAL1</strain>
    </source>
</reference>
<evidence type="ECO:0000313" key="8">
    <source>
        <dbReference type="EMBL" id="VHO03284.1"/>
    </source>
</evidence>
<dbReference type="InterPro" id="IPR051156">
    <property type="entry name" value="Mito/Outer_Membr_Metalloprot"/>
</dbReference>
<evidence type="ECO:0000256" key="4">
    <source>
        <dbReference type="ARBA" id="ARBA00022833"/>
    </source>
</evidence>